<feature type="compositionally biased region" description="Polar residues" evidence="1">
    <location>
        <begin position="19"/>
        <end position="38"/>
    </location>
</feature>
<dbReference type="Proteomes" id="UP001266305">
    <property type="component" value="Unassembled WGS sequence"/>
</dbReference>
<evidence type="ECO:0000256" key="1">
    <source>
        <dbReference type="SAM" id="MobiDB-lite"/>
    </source>
</evidence>
<dbReference type="EMBL" id="JASSZA010000016">
    <property type="protein sequence ID" value="KAK2091857.1"/>
    <property type="molecule type" value="Genomic_DNA"/>
</dbReference>
<organism evidence="2 3">
    <name type="scientific">Saguinus oedipus</name>
    <name type="common">Cotton-top tamarin</name>
    <name type="synonym">Oedipomidas oedipus</name>
    <dbReference type="NCBI Taxonomy" id="9490"/>
    <lineage>
        <taxon>Eukaryota</taxon>
        <taxon>Metazoa</taxon>
        <taxon>Chordata</taxon>
        <taxon>Craniata</taxon>
        <taxon>Vertebrata</taxon>
        <taxon>Euteleostomi</taxon>
        <taxon>Mammalia</taxon>
        <taxon>Eutheria</taxon>
        <taxon>Euarchontoglires</taxon>
        <taxon>Primates</taxon>
        <taxon>Haplorrhini</taxon>
        <taxon>Platyrrhini</taxon>
        <taxon>Cebidae</taxon>
        <taxon>Callitrichinae</taxon>
        <taxon>Saguinus</taxon>
    </lineage>
</organism>
<reference evidence="2 3" key="1">
    <citation type="submission" date="2023-05" db="EMBL/GenBank/DDBJ databases">
        <title>B98-5 Cell Line De Novo Hybrid Assembly: An Optical Mapping Approach.</title>
        <authorList>
            <person name="Kananen K."/>
            <person name="Auerbach J.A."/>
            <person name="Kautto E."/>
            <person name="Blachly J.S."/>
        </authorList>
    </citation>
    <scope>NUCLEOTIDE SEQUENCE [LARGE SCALE GENOMIC DNA]</scope>
    <source>
        <strain evidence="2">B95-8</strain>
        <tissue evidence="2">Cell line</tissue>
    </source>
</reference>
<comment type="caution">
    <text evidence="2">The sequence shown here is derived from an EMBL/GenBank/DDBJ whole genome shotgun (WGS) entry which is preliminary data.</text>
</comment>
<dbReference type="PANTHER" id="PTHR12199:SF4">
    <property type="entry name" value="INTERPHOTORECEPTOR MATRIX PROTEOGLYCAN 2"/>
    <property type="match status" value="1"/>
</dbReference>
<gene>
    <name evidence="2" type="primary">IMPG2_1</name>
    <name evidence="2" type="ORF">P7K49_031141</name>
</gene>
<feature type="region of interest" description="Disordered" evidence="1">
    <location>
        <begin position="1"/>
        <end position="38"/>
    </location>
</feature>
<evidence type="ECO:0000313" key="2">
    <source>
        <dbReference type="EMBL" id="KAK2091857.1"/>
    </source>
</evidence>
<evidence type="ECO:0000313" key="3">
    <source>
        <dbReference type="Proteomes" id="UP001266305"/>
    </source>
</evidence>
<accession>A0ABQ9U460</accession>
<keyword evidence="3" id="KW-1185">Reference proteome</keyword>
<protein>
    <submittedName>
        <fullName evidence="2">Interphotoreceptor matrix proteoglycan 2</fullName>
    </submittedName>
</protein>
<sequence>MSKVYKSYNLKSVEHPNKSRNQSYLSFSGSSRQPDSLSSIENAVKYNPVYESHRAGYEKYERPYPQHPFYSSASGEMIGGLSREEIRQMYESSELSREEIQERMRVLELYANDPEFAAFVREQKV</sequence>
<dbReference type="PANTHER" id="PTHR12199">
    <property type="entry name" value="INTERPHOTORECEPTOR MATRIX PROTEOGLYCAN"/>
    <property type="match status" value="1"/>
</dbReference>
<name>A0ABQ9U460_SAGOE</name>
<proteinExistence type="predicted"/>
<dbReference type="InterPro" id="IPR039861">
    <property type="entry name" value="IMPG"/>
</dbReference>